<evidence type="ECO:0000313" key="2">
    <source>
        <dbReference type="Proteomes" id="UP000789920"/>
    </source>
</evidence>
<evidence type="ECO:0000313" key="1">
    <source>
        <dbReference type="EMBL" id="CAG8786695.1"/>
    </source>
</evidence>
<sequence>RGCFVSDGLAIKTKKISEQLLTDEIHTLPEPLDFDIKVQKSTESP</sequence>
<gene>
    <name evidence="1" type="ORF">RPERSI_LOCUS18429</name>
</gene>
<feature type="non-terminal residue" evidence="1">
    <location>
        <position position="1"/>
    </location>
</feature>
<dbReference type="EMBL" id="CAJVQC010048772">
    <property type="protein sequence ID" value="CAG8786695.1"/>
    <property type="molecule type" value="Genomic_DNA"/>
</dbReference>
<proteinExistence type="predicted"/>
<name>A0ACA9RD72_9GLOM</name>
<keyword evidence="2" id="KW-1185">Reference proteome</keyword>
<protein>
    <submittedName>
        <fullName evidence="1">1174_t:CDS:1</fullName>
    </submittedName>
</protein>
<organism evidence="1 2">
    <name type="scientific">Racocetra persica</name>
    <dbReference type="NCBI Taxonomy" id="160502"/>
    <lineage>
        <taxon>Eukaryota</taxon>
        <taxon>Fungi</taxon>
        <taxon>Fungi incertae sedis</taxon>
        <taxon>Mucoromycota</taxon>
        <taxon>Glomeromycotina</taxon>
        <taxon>Glomeromycetes</taxon>
        <taxon>Diversisporales</taxon>
        <taxon>Gigasporaceae</taxon>
        <taxon>Racocetra</taxon>
    </lineage>
</organism>
<accession>A0ACA9RD72</accession>
<comment type="caution">
    <text evidence="1">The sequence shown here is derived from an EMBL/GenBank/DDBJ whole genome shotgun (WGS) entry which is preliminary data.</text>
</comment>
<reference evidence="1" key="1">
    <citation type="submission" date="2021-06" db="EMBL/GenBank/DDBJ databases">
        <authorList>
            <person name="Kallberg Y."/>
            <person name="Tangrot J."/>
            <person name="Rosling A."/>
        </authorList>
    </citation>
    <scope>NUCLEOTIDE SEQUENCE</scope>
    <source>
        <strain evidence="1">MA461A</strain>
    </source>
</reference>
<feature type="non-terminal residue" evidence="1">
    <location>
        <position position="45"/>
    </location>
</feature>
<dbReference type="Proteomes" id="UP000789920">
    <property type="component" value="Unassembled WGS sequence"/>
</dbReference>